<reference evidence="1 2" key="1">
    <citation type="journal article" date="2007" name="Nature">
        <title>Evolution of genes and genomes on the Drosophila phylogeny.</title>
        <authorList>
            <consortium name="Drosophila 12 Genomes Consortium"/>
            <person name="Clark A.G."/>
            <person name="Eisen M.B."/>
            <person name="Smith D.R."/>
            <person name="Bergman C.M."/>
            <person name="Oliver B."/>
            <person name="Markow T.A."/>
            <person name="Kaufman T.C."/>
            <person name="Kellis M."/>
            <person name="Gelbart W."/>
            <person name="Iyer V.N."/>
            <person name="Pollard D.A."/>
            <person name="Sackton T.B."/>
            <person name="Larracuente A.M."/>
            <person name="Singh N.D."/>
            <person name="Abad J.P."/>
            <person name="Abt D.N."/>
            <person name="Adryan B."/>
            <person name="Aguade M."/>
            <person name="Akashi H."/>
            <person name="Anderson W.W."/>
            <person name="Aquadro C.F."/>
            <person name="Ardell D.H."/>
            <person name="Arguello R."/>
            <person name="Artieri C.G."/>
            <person name="Barbash D.A."/>
            <person name="Barker D."/>
            <person name="Barsanti P."/>
            <person name="Batterham P."/>
            <person name="Batzoglou S."/>
            <person name="Begun D."/>
            <person name="Bhutkar A."/>
            <person name="Blanco E."/>
            <person name="Bosak S.A."/>
            <person name="Bradley R.K."/>
            <person name="Brand A.D."/>
            <person name="Brent M.R."/>
            <person name="Brooks A.N."/>
            <person name="Brown R.H."/>
            <person name="Butlin R.K."/>
            <person name="Caggese C."/>
            <person name="Calvi B.R."/>
            <person name="Bernardo de Carvalho A."/>
            <person name="Caspi A."/>
            <person name="Castrezana S."/>
            <person name="Celniker S.E."/>
            <person name="Chang J.L."/>
            <person name="Chapple C."/>
            <person name="Chatterji S."/>
            <person name="Chinwalla A."/>
            <person name="Civetta A."/>
            <person name="Clifton S.W."/>
            <person name="Comeron J.M."/>
            <person name="Costello J.C."/>
            <person name="Coyne J.A."/>
            <person name="Daub J."/>
            <person name="David R.G."/>
            <person name="Delcher A.L."/>
            <person name="Delehaunty K."/>
            <person name="Do C.B."/>
            <person name="Ebling H."/>
            <person name="Edwards K."/>
            <person name="Eickbush T."/>
            <person name="Evans J.D."/>
            <person name="Filipski A."/>
            <person name="Findeiss S."/>
            <person name="Freyhult E."/>
            <person name="Fulton L."/>
            <person name="Fulton R."/>
            <person name="Garcia A.C."/>
            <person name="Gardiner A."/>
            <person name="Garfield D.A."/>
            <person name="Garvin B.E."/>
            <person name="Gibson G."/>
            <person name="Gilbert D."/>
            <person name="Gnerre S."/>
            <person name="Godfrey J."/>
            <person name="Good R."/>
            <person name="Gotea V."/>
            <person name="Gravely B."/>
            <person name="Greenberg A.J."/>
            <person name="Griffiths-Jones S."/>
            <person name="Gross S."/>
            <person name="Guigo R."/>
            <person name="Gustafson E.A."/>
            <person name="Haerty W."/>
            <person name="Hahn M.W."/>
            <person name="Halligan D.L."/>
            <person name="Halpern A.L."/>
            <person name="Halter G.M."/>
            <person name="Han M.V."/>
            <person name="Heger A."/>
            <person name="Hillier L."/>
            <person name="Hinrichs A.S."/>
            <person name="Holmes I."/>
            <person name="Hoskins R.A."/>
            <person name="Hubisz M.J."/>
            <person name="Hultmark D."/>
            <person name="Huntley M.A."/>
            <person name="Jaffe D.B."/>
            <person name="Jagadeeshan S."/>
            <person name="Jeck W.R."/>
            <person name="Johnson J."/>
            <person name="Jones C.D."/>
            <person name="Jordan W.C."/>
            <person name="Karpen G.H."/>
            <person name="Kataoka E."/>
            <person name="Keightley P.D."/>
            <person name="Kheradpour P."/>
            <person name="Kirkness E.F."/>
            <person name="Koerich L.B."/>
            <person name="Kristiansen K."/>
            <person name="Kudrna D."/>
            <person name="Kulathinal R.J."/>
            <person name="Kumar S."/>
            <person name="Kwok R."/>
            <person name="Lander E."/>
            <person name="Langley C.H."/>
            <person name="Lapoint R."/>
            <person name="Lazzaro B.P."/>
            <person name="Lee S.J."/>
            <person name="Levesque L."/>
            <person name="Li R."/>
            <person name="Lin C.F."/>
            <person name="Lin M.F."/>
            <person name="Lindblad-Toh K."/>
            <person name="Llopart A."/>
            <person name="Long M."/>
            <person name="Low L."/>
            <person name="Lozovsky E."/>
            <person name="Lu J."/>
            <person name="Luo M."/>
            <person name="Machado C.A."/>
            <person name="Makalowski W."/>
            <person name="Marzo M."/>
            <person name="Matsuda M."/>
            <person name="Matzkin L."/>
            <person name="McAllister B."/>
            <person name="McBride C.S."/>
            <person name="McKernan B."/>
            <person name="McKernan K."/>
            <person name="Mendez-Lago M."/>
            <person name="Minx P."/>
            <person name="Mollenhauer M.U."/>
            <person name="Montooth K."/>
            <person name="Mount S.M."/>
            <person name="Mu X."/>
            <person name="Myers E."/>
            <person name="Negre B."/>
            <person name="Newfeld S."/>
            <person name="Nielsen R."/>
            <person name="Noor M.A."/>
            <person name="O'Grady P."/>
            <person name="Pachter L."/>
            <person name="Papaceit M."/>
            <person name="Parisi M.J."/>
            <person name="Parisi M."/>
            <person name="Parts L."/>
            <person name="Pedersen J.S."/>
            <person name="Pesole G."/>
            <person name="Phillippy A.M."/>
            <person name="Ponting C.P."/>
            <person name="Pop M."/>
            <person name="Porcelli D."/>
            <person name="Powell J.R."/>
            <person name="Prohaska S."/>
            <person name="Pruitt K."/>
            <person name="Puig M."/>
            <person name="Quesneville H."/>
            <person name="Ram K.R."/>
            <person name="Rand D."/>
            <person name="Rasmussen M.D."/>
            <person name="Reed L.K."/>
            <person name="Reenan R."/>
            <person name="Reily A."/>
            <person name="Remington K.A."/>
            <person name="Rieger T.T."/>
            <person name="Ritchie M.G."/>
            <person name="Robin C."/>
            <person name="Rogers Y.H."/>
            <person name="Rohde C."/>
            <person name="Rozas J."/>
            <person name="Rubenfield M.J."/>
            <person name="Ruiz A."/>
            <person name="Russo S."/>
            <person name="Salzberg S.L."/>
            <person name="Sanchez-Gracia A."/>
            <person name="Saranga D.J."/>
            <person name="Sato H."/>
            <person name="Schaeffer S.W."/>
            <person name="Schatz M.C."/>
            <person name="Schlenke T."/>
            <person name="Schwartz R."/>
            <person name="Segarra C."/>
            <person name="Singh R.S."/>
            <person name="Sirot L."/>
            <person name="Sirota M."/>
            <person name="Sisneros N.B."/>
            <person name="Smith C.D."/>
            <person name="Smith T.F."/>
            <person name="Spieth J."/>
            <person name="Stage D.E."/>
            <person name="Stark A."/>
            <person name="Stephan W."/>
            <person name="Strausberg R.L."/>
            <person name="Strempel S."/>
            <person name="Sturgill D."/>
            <person name="Sutton G."/>
            <person name="Sutton G.G."/>
            <person name="Tao W."/>
            <person name="Teichmann S."/>
            <person name="Tobari Y.N."/>
            <person name="Tomimura Y."/>
            <person name="Tsolas J.M."/>
            <person name="Valente V.L."/>
            <person name="Venter E."/>
            <person name="Venter J.C."/>
            <person name="Vicario S."/>
            <person name="Vieira F.G."/>
            <person name="Vilella A.J."/>
            <person name="Villasante A."/>
            <person name="Walenz B."/>
            <person name="Wang J."/>
            <person name="Wasserman M."/>
            <person name="Watts T."/>
            <person name="Wilson D."/>
            <person name="Wilson R.K."/>
            <person name="Wing R.A."/>
            <person name="Wolfner M.F."/>
            <person name="Wong A."/>
            <person name="Wong G.K."/>
            <person name="Wu C.I."/>
            <person name="Wu G."/>
            <person name="Yamamoto D."/>
            <person name="Yang H.P."/>
            <person name="Yang S.P."/>
            <person name="Yorke J.A."/>
            <person name="Yoshida K."/>
            <person name="Zdobnov E."/>
            <person name="Zhang P."/>
            <person name="Zhang Y."/>
            <person name="Zimin A.V."/>
            <person name="Baldwin J."/>
            <person name="Abdouelleil A."/>
            <person name="Abdulkadir J."/>
            <person name="Abebe A."/>
            <person name="Abera B."/>
            <person name="Abreu J."/>
            <person name="Acer S.C."/>
            <person name="Aftuck L."/>
            <person name="Alexander A."/>
            <person name="An P."/>
            <person name="Anderson E."/>
            <person name="Anderson S."/>
            <person name="Arachi H."/>
            <person name="Azer M."/>
            <person name="Bachantsang P."/>
            <person name="Barry A."/>
            <person name="Bayul T."/>
            <person name="Berlin A."/>
            <person name="Bessette D."/>
            <person name="Bloom T."/>
            <person name="Blye J."/>
            <person name="Boguslavskiy L."/>
            <person name="Bonnet C."/>
            <person name="Boukhgalter B."/>
            <person name="Bourzgui I."/>
            <person name="Brown A."/>
            <person name="Cahill P."/>
            <person name="Channer S."/>
            <person name="Cheshatsang Y."/>
            <person name="Chuda L."/>
            <person name="Citroen M."/>
            <person name="Collymore A."/>
            <person name="Cooke P."/>
            <person name="Costello M."/>
            <person name="D'Aco K."/>
            <person name="Daza R."/>
            <person name="De Haan G."/>
            <person name="DeGray S."/>
            <person name="DeMaso C."/>
            <person name="Dhargay N."/>
            <person name="Dooley K."/>
            <person name="Dooley E."/>
            <person name="Doricent M."/>
            <person name="Dorje P."/>
            <person name="Dorjee K."/>
            <person name="Dupes A."/>
            <person name="Elong R."/>
            <person name="Falk J."/>
            <person name="Farina A."/>
            <person name="Faro S."/>
            <person name="Ferguson D."/>
            <person name="Fisher S."/>
            <person name="Foley C.D."/>
            <person name="Franke A."/>
            <person name="Friedrich D."/>
            <person name="Gadbois L."/>
            <person name="Gearin G."/>
            <person name="Gearin C.R."/>
            <person name="Giannoukos G."/>
            <person name="Goode T."/>
            <person name="Graham J."/>
            <person name="Grandbois E."/>
            <person name="Grewal S."/>
            <person name="Gyaltsen K."/>
            <person name="Hafez N."/>
            <person name="Hagos B."/>
            <person name="Hall J."/>
            <person name="Henson C."/>
            <person name="Hollinger A."/>
            <person name="Honan T."/>
            <person name="Huard M.D."/>
            <person name="Hughes L."/>
            <person name="Hurhula B."/>
            <person name="Husby M.E."/>
            <person name="Kamat A."/>
            <person name="Kanga B."/>
            <person name="Kashin S."/>
            <person name="Khazanovich D."/>
            <person name="Kisner P."/>
            <person name="Lance K."/>
            <person name="Lara M."/>
            <person name="Lee W."/>
            <person name="Lennon N."/>
            <person name="Letendre F."/>
            <person name="LeVine R."/>
            <person name="Lipovsky A."/>
            <person name="Liu X."/>
            <person name="Liu J."/>
            <person name="Liu S."/>
            <person name="Lokyitsang T."/>
            <person name="Lokyitsang Y."/>
            <person name="Lubonja R."/>
            <person name="Lui A."/>
            <person name="MacDonald P."/>
            <person name="Magnisalis V."/>
            <person name="Maru K."/>
            <person name="Matthews C."/>
            <person name="McCusker W."/>
            <person name="McDonough S."/>
            <person name="Mehta T."/>
            <person name="Meldrim J."/>
            <person name="Meneus L."/>
            <person name="Mihai O."/>
            <person name="Mihalev A."/>
            <person name="Mihova T."/>
            <person name="Mittelman R."/>
            <person name="Mlenga V."/>
            <person name="Montmayeur A."/>
            <person name="Mulrain L."/>
            <person name="Navidi A."/>
            <person name="Naylor J."/>
            <person name="Negash T."/>
            <person name="Nguyen T."/>
            <person name="Nguyen N."/>
            <person name="Nicol R."/>
            <person name="Norbu C."/>
            <person name="Norbu N."/>
            <person name="Novod N."/>
            <person name="O'Neill B."/>
            <person name="Osman S."/>
            <person name="Markiewicz E."/>
            <person name="Oyono O.L."/>
            <person name="Patti C."/>
            <person name="Phunkhang P."/>
            <person name="Pierre F."/>
            <person name="Priest M."/>
            <person name="Raghuraman S."/>
            <person name="Rege F."/>
            <person name="Reyes R."/>
            <person name="Rise C."/>
            <person name="Rogov P."/>
            <person name="Ross K."/>
            <person name="Ryan E."/>
            <person name="Settipalli S."/>
            <person name="Shea T."/>
            <person name="Sherpa N."/>
            <person name="Shi L."/>
            <person name="Shih D."/>
            <person name="Sparrow T."/>
            <person name="Spaulding J."/>
            <person name="Stalker J."/>
            <person name="Stange-Thomann N."/>
            <person name="Stavropoulos S."/>
            <person name="Stone C."/>
            <person name="Strader C."/>
            <person name="Tesfaye S."/>
            <person name="Thomson T."/>
            <person name="Thoulutsang Y."/>
            <person name="Thoulutsang D."/>
            <person name="Topham K."/>
            <person name="Topping I."/>
            <person name="Tsamla T."/>
            <person name="Vassiliev H."/>
            <person name="Vo A."/>
            <person name="Wangchuk T."/>
            <person name="Wangdi T."/>
            <person name="Weiand M."/>
            <person name="Wilkinson J."/>
            <person name="Wilson A."/>
            <person name="Yadav S."/>
            <person name="Young G."/>
            <person name="Yu Q."/>
            <person name="Zembek L."/>
            <person name="Zhong D."/>
            <person name="Zimmer A."/>
            <person name="Zwirko Z."/>
            <person name="Jaffe D.B."/>
            <person name="Alvarez P."/>
            <person name="Brockman W."/>
            <person name="Butler J."/>
            <person name="Chin C."/>
            <person name="Gnerre S."/>
            <person name="Grabherr M."/>
            <person name="Kleber M."/>
            <person name="Mauceli E."/>
            <person name="MacCallum I."/>
        </authorList>
    </citation>
    <scope>NUCLEOTIDE SEQUENCE [LARGE SCALE GENOMIC DNA]</scope>
    <source>
        <strain evidence="2">MSH-3 / Tucson 14011-0111.49</strain>
    </source>
</reference>
<organism evidence="2">
    <name type="scientific">Drosophila persimilis</name>
    <name type="common">Fruit fly</name>
    <dbReference type="NCBI Taxonomy" id="7234"/>
    <lineage>
        <taxon>Eukaryota</taxon>
        <taxon>Metazoa</taxon>
        <taxon>Ecdysozoa</taxon>
        <taxon>Arthropoda</taxon>
        <taxon>Hexapoda</taxon>
        <taxon>Insecta</taxon>
        <taxon>Pterygota</taxon>
        <taxon>Neoptera</taxon>
        <taxon>Endopterygota</taxon>
        <taxon>Diptera</taxon>
        <taxon>Brachycera</taxon>
        <taxon>Muscomorpha</taxon>
        <taxon>Ephydroidea</taxon>
        <taxon>Drosophilidae</taxon>
        <taxon>Drosophila</taxon>
        <taxon>Sophophora</taxon>
    </lineage>
</organism>
<dbReference type="Proteomes" id="UP000008744">
    <property type="component" value="Unassembled WGS sequence"/>
</dbReference>
<dbReference type="HOGENOM" id="CLU_3016427_0_0_1"/>
<gene>
    <name evidence="1" type="primary">Dper\GL14680</name>
    <name evidence="1" type="ORF">Dper_GL14680</name>
</gene>
<dbReference type="EMBL" id="CH479193">
    <property type="protein sequence ID" value="EDW26717.1"/>
    <property type="molecule type" value="Genomic_DNA"/>
</dbReference>
<keyword evidence="2" id="KW-1185">Reference proteome</keyword>
<protein>
    <submittedName>
        <fullName evidence="1">GL14680</fullName>
    </submittedName>
</protein>
<name>B4GVM2_DROPE</name>
<proteinExistence type="predicted"/>
<sequence>MAADLDGQHDCLWNTCLAEYQNVEMKQPPDCRFCPQQDQCHAQASVDRVSDVSWRR</sequence>
<evidence type="ECO:0000313" key="1">
    <source>
        <dbReference type="EMBL" id="EDW26717.1"/>
    </source>
</evidence>
<accession>B4GVM2</accession>
<dbReference type="AlphaFoldDB" id="B4GVM2"/>
<evidence type="ECO:0000313" key="2">
    <source>
        <dbReference type="Proteomes" id="UP000008744"/>
    </source>
</evidence>